<evidence type="ECO:0000313" key="2">
    <source>
        <dbReference type="Proteomes" id="UP000316096"/>
    </source>
</evidence>
<dbReference type="EMBL" id="VFOZ01000001">
    <property type="protein sequence ID" value="TQL98525.1"/>
    <property type="molecule type" value="Genomic_DNA"/>
</dbReference>
<evidence type="ECO:0000313" key="1">
    <source>
        <dbReference type="EMBL" id="TQL98525.1"/>
    </source>
</evidence>
<name>A0A543CN38_9ACTN</name>
<accession>A0A543CN38</accession>
<sequence length="230" mass="26555">MPNKPELDNGFPALRPALDGLYATFDTSVESEKQRSSCVDVRLPRPPGEVDFDSIMAKVRAFREVGQHKCILPRVLELFAEEVDRSVDYAWNTMNAIGVRWRDWPHDEQAAIQVFMRAWWRSTLSTFPRRLDVLELLSIVGVMRIDVRPYLSYWASRRDVPAVRHLAWLVMDFTVHSAANDRWYEMLDSWIDGIEPRRMLEDSLSVGPDAEVALEFSAARDVLRSWGESS</sequence>
<proteinExistence type="predicted"/>
<organism evidence="1 2">
    <name type="scientific">Actinoallomurus bryophytorum</name>
    <dbReference type="NCBI Taxonomy" id="1490222"/>
    <lineage>
        <taxon>Bacteria</taxon>
        <taxon>Bacillati</taxon>
        <taxon>Actinomycetota</taxon>
        <taxon>Actinomycetes</taxon>
        <taxon>Streptosporangiales</taxon>
        <taxon>Thermomonosporaceae</taxon>
        <taxon>Actinoallomurus</taxon>
    </lineage>
</organism>
<protein>
    <submittedName>
        <fullName evidence="1">Uncharacterized protein</fullName>
    </submittedName>
</protein>
<dbReference type="Proteomes" id="UP000316096">
    <property type="component" value="Unassembled WGS sequence"/>
</dbReference>
<dbReference type="RefSeq" id="WP_141957111.1">
    <property type="nucleotide sequence ID" value="NZ_VFOZ01000001.1"/>
</dbReference>
<keyword evidence="2" id="KW-1185">Reference proteome</keyword>
<dbReference type="OrthoDB" id="4535590at2"/>
<reference evidence="1 2" key="1">
    <citation type="submission" date="2019-06" db="EMBL/GenBank/DDBJ databases">
        <title>Sequencing the genomes of 1000 actinobacteria strains.</title>
        <authorList>
            <person name="Klenk H.-P."/>
        </authorList>
    </citation>
    <scope>NUCLEOTIDE SEQUENCE [LARGE SCALE GENOMIC DNA]</scope>
    <source>
        <strain evidence="1 2">DSM 102200</strain>
    </source>
</reference>
<comment type="caution">
    <text evidence="1">The sequence shown here is derived from an EMBL/GenBank/DDBJ whole genome shotgun (WGS) entry which is preliminary data.</text>
</comment>
<gene>
    <name evidence="1" type="ORF">FB559_4151</name>
</gene>
<dbReference type="AlphaFoldDB" id="A0A543CN38"/>